<evidence type="ECO:0000313" key="2">
    <source>
        <dbReference type="EMBL" id="MEJ2863276.1"/>
    </source>
</evidence>
<feature type="compositionally biased region" description="Low complexity" evidence="1">
    <location>
        <begin position="253"/>
        <end position="262"/>
    </location>
</feature>
<accession>A0ABU8M808</accession>
<feature type="compositionally biased region" description="Low complexity" evidence="1">
    <location>
        <begin position="226"/>
        <end position="240"/>
    </location>
</feature>
<reference evidence="2 3" key="1">
    <citation type="submission" date="2024-03" db="EMBL/GenBank/DDBJ databases">
        <title>Actinomycetospora sp. OC33-EN07, a novel actinomycete isolated from wild orchid (Aerides multiflora).</title>
        <authorList>
            <person name="Suriyachadkun C."/>
        </authorList>
    </citation>
    <scope>NUCLEOTIDE SEQUENCE [LARGE SCALE GENOMIC DNA]</scope>
    <source>
        <strain evidence="2 3">OC33-EN07</strain>
    </source>
</reference>
<feature type="compositionally biased region" description="Basic and acidic residues" evidence="1">
    <location>
        <begin position="367"/>
        <end position="379"/>
    </location>
</feature>
<dbReference type="Gene3D" id="1.20.1260.20">
    <property type="entry name" value="PPE superfamily"/>
    <property type="match status" value="1"/>
</dbReference>
<gene>
    <name evidence="2" type="ORF">WCD58_19065</name>
</gene>
<feature type="compositionally biased region" description="Low complexity" evidence="1">
    <location>
        <begin position="434"/>
        <end position="444"/>
    </location>
</feature>
<feature type="compositionally biased region" description="Low complexity" evidence="1">
    <location>
        <begin position="295"/>
        <end position="304"/>
    </location>
</feature>
<dbReference type="EMBL" id="JBBEGM010000008">
    <property type="protein sequence ID" value="MEJ2863276.1"/>
    <property type="molecule type" value="Genomic_DNA"/>
</dbReference>
<feature type="compositionally biased region" description="Gly residues" evidence="1">
    <location>
        <begin position="273"/>
        <end position="294"/>
    </location>
</feature>
<sequence>MPVPGVPWGGRDTSVLSHELIHRWIHDGADPAALDSARLRHAARGEELRAAAQRLERAHGQLGASWRGRDAEAAASHVRTLVARMSRLGDAVTGQAGSLQGVRDALARVQSLVAPPRAPALPVLGTSPATPGLAGALAAGGPADGFGTFQAAQAEERAAQGAYRAYLEQTGLAARGAPSAVDGLAGRSALGAAPEAGGTARGATAGPGGVPGGGGPGGAPAGRGGVLARAAAPAAASPGAPGAGGGPPGRAPGGVPEAARPGTVGRFVSRLLGGPGGAGGPGGPASGGAPGAGAPGRPAPRAGPGAVGPGGPVVPGGRGTAGPGTPGGRATAGPAGTAPRSPAHPVAPTAADRLAGGGPGAAGRGATPERRREEREPPDRGAAAEAGAEEPWRGSDGPGSTPGPTGPSLAGPSVGVGGHDVPGVPGGTAPPPTHAGTAGTAGAGSPDVPMIPPTAGAAASSPLETSGGVRHPEYLVDADPWRDPADDPDERRLVTPPVIGEQDGR</sequence>
<name>A0ABU8M808_9PSEU</name>
<feature type="region of interest" description="Disordered" evidence="1">
    <location>
        <begin position="192"/>
        <end position="505"/>
    </location>
</feature>
<dbReference type="InterPro" id="IPR038332">
    <property type="entry name" value="PPE_sf"/>
</dbReference>
<protein>
    <submittedName>
        <fullName evidence="2">WXG100 family type VII secretion target</fullName>
    </submittedName>
</protein>
<feature type="compositionally biased region" description="Gly residues" evidence="1">
    <location>
        <begin position="205"/>
        <end position="225"/>
    </location>
</feature>
<dbReference type="RefSeq" id="WP_337704647.1">
    <property type="nucleotide sequence ID" value="NZ_JBBEGM010000008.1"/>
</dbReference>
<dbReference type="Proteomes" id="UP001369736">
    <property type="component" value="Unassembled WGS sequence"/>
</dbReference>
<feature type="compositionally biased region" description="Basic and acidic residues" evidence="1">
    <location>
        <begin position="470"/>
        <end position="493"/>
    </location>
</feature>
<keyword evidence="3" id="KW-1185">Reference proteome</keyword>
<feature type="compositionally biased region" description="Low complexity" evidence="1">
    <location>
        <begin position="328"/>
        <end position="343"/>
    </location>
</feature>
<evidence type="ECO:0000256" key="1">
    <source>
        <dbReference type="SAM" id="MobiDB-lite"/>
    </source>
</evidence>
<feature type="compositionally biased region" description="Gly residues" evidence="1">
    <location>
        <begin position="305"/>
        <end position="327"/>
    </location>
</feature>
<feature type="compositionally biased region" description="Gly residues" evidence="1">
    <location>
        <begin position="241"/>
        <end position="252"/>
    </location>
</feature>
<evidence type="ECO:0000313" key="3">
    <source>
        <dbReference type="Proteomes" id="UP001369736"/>
    </source>
</evidence>
<organism evidence="2 3">
    <name type="scientific">Actinomycetospora flava</name>
    <dbReference type="NCBI Taxonomy" id="3129232"/>
    <lineage>
        <taxon>Bacteria</taxon>
        <taxon>Bacillati</taxon>
        <taxon>Actinomycetota</taxon>
        <taxon>Actinomycetes</taxon>
        <taxon>Pseudonocardiales</taxon>
        <taxon>Pseudonocardiaceae</taxon>
        <taxon>Actinomycetospora</taxon>
    </lineage>
</organism>
<feature type="compositionally biased region" description="Low complexity" evidence="1">
    <location>
        <begin position="192"/>
        <end position="204"/>
    </location>
</feature>
<dbReference type="SUPFAM" id="SSF140459">
    <property type="entry name" value="PE/PPE dimer-like"/>
    <property type="match status" value="1"/>
</dbReference>
<comment type="caution">
    <text evidence="2">The sequence shown here is derived from an EMBL/GenBank/DDBJ whole genome shotgun (WGS) entry which is preliminary data.</text>
</comment>
<feature type="compositionally biased region" description="Gly residues" evidence="1">
    <location>
        <begin position="414"/>
        <end position="426"/>
    </location>
</feature>
<feature type="compositionally biased region" description="Low complexity" evidence="1">
    <location>
        <begin position="394"/>
        <end position="413"/>
    </location>
</feature>
<proteinExistence type="predicted"/>